<evidence type="ECO:0000256" key="1">
    <source>
        <dbReference type="SAM" id="MobiDB-lite"/>
    </source>
</evidence>
<gene>
    <name evidence="2" type="ORF">E4U60_000920</name>
</gene>
<keyword evidence="3" id="KW-1185">Reference proteome</keyword>
<feature type="compositionally biased region" description="Basic and acidic residues" evidence="1">
    <location>
        <begin position="78"/>
        <end position="100"/>
    </location>
</feature>
<protein>
    <submittedName>
        <fullName evidence="2">Uncharacterized protein</fullName>
    </submittedName>
</protein>
<organism evidence="2 3">
    <name type="scientific">Claviceps pazoutovae</name>
    <dbReference type="NCBI Taxonomy" id="1649127"/>
    <lineage>
        <taxon>Eukaryota</taxon>
        <taxon>Fungi</taxon>
        <taxon>Dikarya</taxon>
        <taxon>Ascomycota</taxon>
        <taxon>Pezizomycotina</taxon>
        <taxon>Sordariomycetes</taxon>
        <taxon>Hypocreomycetidae</taxon>
        <taxon>Hypocreales</taxon>
        <taxon>Clavicipitaceae</taxon>
        <taxon>Claviceps</taxon>
    </lineage>
</organism>
<sequence>MNQDQTETPAEHPRRIGPLTYANIMQNLPKYPTPHIGPSSQNRSSTRLTPPRKPYSSHSDRRSRDSKPPPSPSQPNDPDMKSKYQDLHHQNTESEKRELERNIDRFMKLYTKEDKKEISE</sequence>
<reference evidence="2 3" key="1">
    <citation type="journal article" date="2020" name="bioRxiv">
        <title>Whole genome comparisons of ergot fungi reveals the divergence and evolution of species within the genus Claviceps are the result of varying mechanisms driving genome evolution and host range expansion.</title>
        <authorList>
            <person name="Wyka S.A."/>
            <person name="Mondo S.J."/>
            <person name="Liu M."/>
            <person name="Dettman J."/>
            <person name="Nalam V."/>
            <person name="Broders K.D."/>
        </authorList>
    </citation>
    <scope>NUCLEOTIDE SEQUENCE [LARGE SCALE GENOMIC DNA]</scope>
    <source>
        <strain evidence="2 3">CCC 1485</strain>
    </source>
</reference>
<feature type="region of interest" description="Disordered" evidence="1">
    <location>
        <begin position="1"/>
        <end position="100"/>
    </location>
</feature>
<accession>A0A9P7ME31</accession>
<feature type="compositionally biased region" description="Polar residues" evidence="1">
    <location>
        <begin position="38"/>
        <end position="48"/>
    </location>
</feature>
<proteinExistence type="predicted"/>
<evidence type="ECO:0000313" key="2">
    <source>
        <dbReference type="EMBL" id="KAG5939409.1"/>
    </source>
</evidence>
<evidence type="ECO:0000313" key="3">
    <source>
        <dbReference type="Proteomes" id="UP000706124"/>
    </source>
</evidence>
<dbReference type="EMBL" id="SRPO01000132">
    <property type="protein sequence ID" value="KAG5939409.1"/>
    <property type="molecule type" value="Genomic_DNA"/>
</dbReference>
<dbReference type="Proteomes" id="UP000706124">
    <property type="component" value="Unassembled WGS sequence"/>
</dbReference>
<name>A0A9P7ME31_9HYPO</name>
<comment type="caution">
    <text evidence="2">The sequence shown here is derived from an EMBL/GenBank/DDBJ whole genome shotgun (WGS) entry which is preliminary data.</text>
</comment>
<dbReference type="AlphaFoldDB" id="A0A9P7ME31"/>
<feature type="compositionally biased region" description="Basic and acidic residues" evidence="1">
    <location>
        <begin position="58"/>
        <end position="67"/>
    </location>
</feature>